<gene>
    <name evidence="1" type="ORF">AVEN_125284_1</name>
</gene>
<name>A0A4Y2KLQ0_ARAVE</name>
<proteinExistence type="predicted"/>
<dbReference type="EMBL" id="BGPR01115061">
    <property type="protein sequence ID" value="GBN02850.1"/>
    <property type="molecule type" value="Genomic_DNA"/>
</dbReference>
<dbReference type="AlphaFoldDB" id="A0A4Y2KLQ0"/>
<protein>
    <submittedName>
        <fullName evidence="1">Uncharacterized protein</fullName>
    </submittedName>
</protein>
<keyword evidence="2" id="KW-1185">Reference proteome</keyword>
<reference evidence="1 2" key="1">
    <citation type="journal article" date="2019" name="Sci. Rep.">
        <title>Orb-weaving spider Araneus ventricosus genome elucidates the spidroin gene catalogue.</title>
        <authorList>
            <person name="Kono N."/>
            <person name="Nakamura H."/>
            <person name="Ohtoshi R."/>
            <person name="Moran D.A.P."/>
            <person name="Shinohara A."/>
            <person name="Yoshida Y."/>
            <person name="Fujiwara M."/>
            <person name="Mori M."/>
            <person name="Tomita M."/>
            <person name="Arakawa K."/>
        </authorList>
    </citation>
    <scope>NUCLEOTIDE SEQUENCE [LARGE SCALE GENOMIC DNA]</scope>
</reference>
<evidence type="ECO:0000313" key="1">
    <source>
        <dbReference type="EMBL" id="GBN02850.1"/>
    </source>
</evidence>
<dbReference type="Proteomes" id="UP000499080">
    <property type="component" value="Unassembled WGS sequence"/>
</dbReference>
<comment type="caution">
    <text evidence="1">The sequence shown here is derived from an EMBL/GenBank/DDBJ whole genome shotgun (WGS) entry which is preliminary data.</text>
</comment>
<evidence type="ECO:0000313" key="2">
    <source>
        <dbReference type="Proteomes" id="UP000499080"/>
    </source>
</evidence>
<feature type="non-terminal residue" evidence="1">
    <location>
        <position position="30"/>
    </location>
</feature>
<sequence length="30" mass="3470">MFWEGHVISPLFKRRTIPAEVPAGTTQDER</sequence>
<accession>A0A4Y2KLQ0</accession>
<organism evidence="1 2">
    <name type="scientific">Araneus ventricosus</name>
    <name type="common">Orbweaver spider</name>
    <name type="synonym">Epeira ventricosa</name>
    <dbReference type="NCBI Taxonomy" id="182803"/>
    <lineage>
        <taxon>Eukaryota</taxon>
        <taxon>Metazoa</taxon>
        <taxon>Ecdysozoa</taxon>
        <taxon>Arthropoda</taxon>
        <taxon>Chelicerata</taxon>
        <taxon>Arachnida</taxon>
        <taxon>Araneae</taxon>
        <taxon>Araneomorphae</taxon>
        <taxon>Entelegynae</taxon>
        <taxon>Araneoidea</taxon>
        <taxon>Araneidae</taxon>
        <taxon>Araneus</taxon>
    </lineage>
</organism>